<dbReference type="NCBIfam" id="TIGR00379">
    <property type="entry name" value="cobB"/>
    <property type="match status" value="1"/>
</dbReference>
<dbReference type="InterPro" id="IPR029062">
    <property type="entry name" value="Class_I_gatase-like"/>
</dbReference>
<keyword evidence="6" id="KW-0315">Glutamine amidotransferase</keyword>
<evidence type="ECO:0000313" key="9">
    <source>
        <dbReference type="EMBL" id="SVA34211.1"/>
    </source>
</evidence>
<evidence type="ECO:0000259" key="7">
    <source>
        <dbReference type="Pfam" id="PF01656"/>
    </source>
</evidence>
<name>A0A381V2N3_9ZZZZ</name>
<dbReference type="PROSITE" id="PS51274">
    <property type="entry name" value="GATASE_COBBQ"/>
    <property type="match status" value="1"/>
</dbReference>
<dbReference type="InterPro" id="IPR011698">
    <property type="entry name" value="GATase_3"/>
</dbReference>
<dbReference type="InterPro" id="IPR004484">
    <property type="entry name" value="CbiA/CobB_synth"/>
</dbReference>
<comment type="cofactor">
    <cofactor evidence="1">
        <name>Mg(2+)</name>
        <dbReference type="ChEBI" id="CHEBI:18420"/>
    </cofactor>
</comment>
<evidence type="ECO:0000256" key="5">
    <source>
        <dbReference type="ARBA" id="ARBA00022842"/>
    </source>
</evidence>
<reference evidence="9" key="1">
    <citation type="submission" date="2018-05" db="EMBL/GenBank/DDBJ databases">
        <authorList>
            <person name="Lanie J.A."/>
            <person name="Ng W.-L."/>
            <person name="Kazmierczak K.M."/>
            <person name="Andrzejewski T.M."/>
            <person name="Davidsen T.M."/>
            <person name="Wayne K.J."/>
            <person name="Tettelin H."/>
            <person name="Glass J.I."/>
            <person name="Rusch D."/>
            <person name="Podicherti R."/>
            <person name="Tsui H.-C.T."/>
            <person name="Winkler M.E."/>
        </authorList>
    </citation>
    <scope>NUCLEOTIDE SEQUENCE</scope>
</reference>
<sequence length="454" mass="50140">MQSPSKNKHKGLIVAGMHSSGGKTAVTSLLLAALRKRNFIVQPFKVGPDYIDPGFHFHYSTKHSINLDPWIMGREHILQAAKEFTENAFGIAEGVMGLFDGSDPTNDFGSTMEVGRWLRWPILLVVPCQNSGRSITAAIQGFVAEAGGPEHFAGIILNQVNSESHADYLSKACASLQIPILGALPEIPELRWPERHLGLQPGVEQKLPEADQLAELAEKYFDLKLLIKKFPALSASVAPVKNLQSTTPKFSKRIAVAQDEAFHFYYVANLEWLRQQGAEIVSFSPLHDNKVPENVDGLILGGGFPEVFAEKISANKSMLSSIKKTVESGIPTYAECGGLMVLAEVLKLKSGQSLAMAGVVPGMVEMTKRLQYFGYCKIDLPKSGEVRGHEFHYSRWTEESTHANLWDVTRHSTGNSRREGYRTANLHASYVHLYFPQAASLISEILRIFPKELA</sequence>
<evidence type="ECO:0000256" key="6">
    <source>
        <dbReference type="ARBA" id="ARBA00022962"/>
    </source>
</evidence>
<dbReference type="Gene3D" id="3.40.50.300">
    <property type="entry name" value="P-loop containing nucleotide triphosphate hydrolases"/>
    <property type="match status" value="1"/>
</dbReference>
<dbReference type="GO" id="GO:0042242">
    <property type="term" value="F:cobyrinic acid a,c-diamide synthase activity"/>
    <property type="evidence" value="ECO:0007669"/>
    <property type="project" value="InterPro"/>
</dbReference>
<proteinExistence type="inferred from homology"/>
<gene>
    <name evidence="9" type="ORF">METZ01_LOCUS87065</name>
</gene>
<keyword evidence="5" id="KW-0460">Magnesium</keyword>
<dbReference type="SUPFAM" id="SSF52317">
    <property type="entry name" value="Class I glutamine amidotransferase-like"/>
    <property type="match status" value="1"/>
</dbReference>
<evidence type="ECO:0000256" key="2">
    <source>
        <dbReference type="ARBA" id="ARBA00022598"/>
    </source>
</evidence>
<evidence type="ECO:0000256" key="1">
    <source>
        <dbReference type="ARBA" id="ARBA00001946"/>
    </source>
</evidence>
<accession>A0A381V2N3</accession>
<dbReference type="PANTHER" id="PTHR43873">
    <property type="entry name" value="COBYRINATE A,C-DIAMIDE SYNTHASE"/>
    <property type="match status" value="1"/>
</dbReference>
<dbReference type="PANTHER" id="PTHR43873:SF1">
    <property type="entry name" value="COBYRINATE A,C-DIAMIDE SYNTHASE"/>
    <property type="match status" value="1"/>
</dbReference>
<protein>
    <submittedName>
        <fullName evidence="9">Uncharacterized protein</fullName>
    </submittedName>
</protein>
<organism evidence="9">
    <name type="scientific">marine metagenome</name>
    <dbReference type="NCBI Taxonomy" id="408172"/>
    <lineage>
        <taxon>unclassified sequences</taxon>
        <taxon>metagenomes</taxon>
        <taxon>ecological metagenomes</taxon>
    </lineage>
</organism>
<feature type="domain" description="CobB/CobQ-like glutamine amidotransferase" evidence="8">
    <location>
        <begin position="253"/>
        <end position="437"/>
    </location>
</feature>
<evidence type="ECO:0000256" key="3">
    <source>
        <dbReference type="ARBA" id="ARBA00022741"/>
    </source>
</evidence>
<evidence type="ECO:0000256" key="4">
    <source>
        <dbReference type="ARBA" id="ARBA00022840"/>
    </source>
</evidence>
<feature type="domain" description="CobQ/CobB/MinD/ParA nucleotide binding" evidence="7">
    <location>
        <begin position="13"/>
        <end position="197"/>
    </location>
</feature>
<dbReference type="SUPFAM" id="SSF52540">
    <property type="entry name" value="P-loop containing nucleoside triphosphate hydrolases"/>
    <property type="match status" value="1"/>
</dbReference>
<dbReference type="NCBIfam" id="NF002204">
    <property type="entry name" value="PRK01077.1"/>
    <property type="match status" value="1"/>
</dbReference>
<keyword evidence="3" id="KW-0547">Nucleotide-binding</keyword>
<keyword evidence="4" id="KW-0067">ATP-binding</keyword>
<dbReference type="HAMAP" id="MF_00027">
    <property type="entry name" value="CobB_CbiA"/>
    <property type="match status" value="1"/>
</dbReference>
<dbReference type="Gene3D" id="3.40.50.880">
    <property type="match status" value="1"/>
</dbReference>
<dbReference type="Pfam" id="PF01656">
    <property type="entry name" value="CbiA"/>
    <property type="match status" value="1"/>
</dbReference>
<dbReference type="InterPro" id="IPR027417">
    <property type="entry name" value="P-loop_NTPase"/>
</dbReference>
<dbReference type="EMBL" id="UINC01007600">
    <property type="protein sequence ID" value="SVA34211.1"/>
    <property type="molecule type" value="Genomic_DNA"/>
</dbReference>
<keyword evidence="2" id="KW-0436">Ligase</keyword>
<dbReference type="InterPro" id="IPR002586">
    <property type="entry name" value="CobQ/CobB/MinD/ParA_Nub-bd_dom"/>
</dbReference>
<dbReference type="GO" id="GO:0005524">
    <property type="term" value="F:ATP binding"/>
    <property type="evidence" value="ECO:0007669"/>
    <property type="project" value="UniProtKB-KW"/>
</dbReference>
<dbReference type="AlphaFoldDB" id="A0A381V2N3"/>
<evidence type="ECO:0000259" key="8">
    <source>
        <dbReference type="Pfam" id="PF07685"/>
    </source>
</evidence>
<dbReference type="CDD" id="cd03130">
    <property type="entry name" value="GATase1_CobB"/>
    <property type="match status" value="1"/>
</dbReference>
<dbReference type="Pfam" id="PF07685">
    <property type="entry name" value="GATase_3"/>
    <property type="match status" value="1"/>
</dbReference>